<dbReference type="InterPro" id="IPR001789">
    <property type="entry name" value="Sig_transdc_resp-reg_receiver"/>
</dbReference>
<dbReference type="RefSeq" id="WP_129462287.1">
    <property type="nucleotide sequence ID" value="NZ_SBKN01000008.1"/>
</dbReference>
<gene>
    <name evidence="3" type="ORF">EQG61_12515</name>
</gene>
<dbReference type="AlphaFoldDB" id="A0A4Q1K7R6"/>
<evidence type="ECO:0000313" key="3">
    <source>
        <dbReference type="EMBL" id="RXR21537.1"/>
    </source>
</evidence>
<dbReference type="EMBL" id="SBKN01000008">
    <property type="protein sequence ID" value="RXR21537.1"/>
    <property type="molecule type" value="Genomic_DNA"/>
</dbReference>
<evidence type="ECO:0000256" key="1">
    <source>
        <dbReference type="PROSITE-ProRule" id="PRU00169"/>
    </source>
</evidence>
<feature type="modified residue" description="4-aspartylphosphate" evidence="1">
    <location>
        <position position="59"/>
    </location>
</feature>
<dbReference type="InterPro" id="IPR011006">
    <property type="entry name" value="CheY-like_superfamily"/>
</dbReference>
<name>A0A4Q1K7R6_9FLAO</name>
<dbReference type="PANTHER" id="PTHR44520:SF2">
    <property type="entry name" value="RESPONSE REGULATOR RCP1"/>
    <property type="match status" value="1"/>
</dbReference>
<dbReference type="InterPro" id="IPR052893">
    <property type="entry name" value="TCS_response_regulator"/>
</dbReference>
<keyword evidence="4" id="KW-1185">Reference proteome</keyword>
<evidence type="ECO:0000259" key="2">
    <source>
        <dbReference type="PROSITE" id="PS50110"/>
    </source>
</evidence>
<dbReference type="PANTHER" id="PTHR44520">
    <property type="entry name" value="RESPONSE REGULATOR RCP1-RELATED"/>
    <property type="match status" value="1"/>
</dbReference>
<keyword evidence="1" id="KW-0597">Phosphoprotein</keyword>
<sequence>MFCILIDDDAIFNYIHEKTIRTLCPECNVKSFLSSRQALEFVVQNAIENPNQQAWMFLDINMPEFNGFEFLDKLQNRAPDYMDNNNIFILTSSLNEKDKKKAALYPALKGYLEKPLNREQLAEILDK</sequence>
<evidence type="ECO:0000313" key="4">
    <source>
        <dbReference type="Proteomes" id="UP000289857"/>
    </source>
</evidence>
<dbReference type="Pfam" id="PF00072">
    <property type="entry name" value="Response_reg"/>
    <property type="match status" value="1"/>
</dbReference>
<protein>
    <submittedName>
        <fullName evidence="3">Response regulator</fullName>
    </submittedName>
</protein>
<dbReference type="SUPFAM" id="SSF52172">
    <property type="entry name" value="CheY-like"/>
    <property type="match status" value="1"/>
</dbReference>
<comment type="caution">
    <text evidence="3">The sequence shown here is derived from an EMBL/GenBank/DDBJ whole genome shotgun (WGS) entry which is preliminary data.</text>
</comment>
<accession>A0A4Q1K7R6</accession>
<dbReference type="GO" id="GO:0000160">
    <property type="term" value="P:phosphorelay signal transduction system"/>
    <property type="evidence" value="ECO:0007669"/>
    <property type="project" value="InterPro"/>
</dbReference>
<dbReference type="SMART" id="SM00448">
    <property type="entry name" value="REC"/>
    <property type="match status" value="1"/>
</dbReference>
<proteinExistence type="predicted"/>
<dbReference type="Proteomes" id="UP000289857">
    <property type="component" value="Unassembled WGS sequence"/>
</dbReference>
<reference evidence="4" key="1">
    <citation type="submission" date="2019-01" db="EMBL/GenBank/DDBJ databases">
        <title>Cytophagaceae bacterium strain CAR-16.</title>
        <authorList>
            <person name="Chen W.-M."/>
        </authorList>
    </citation>
    <scope>NUCLEOTIDE SEQUENCE [LARGE SCALE GENOMIC DNA]</scope>
    <source>
        <strain evidence="4">WWJ-16</strain>
    </source>
</reference>
<dbReference type="OrthoDB" id="673128at2"/>
<feature type="domain" description="Response regulatory" evidence="2">
    <location>
        <begin position="2"/>
        <end position="127"/>
    </location>
</feature>
<dbReference type="Gene3D" id="3.40.50.2300">
    <property type="match status" value="1"/>
</dbReference>
<dbReference type="PROSITE" id="PS50110">
    <property type="entry name" value="RESPONSE_REGULATORY"/>
    <property type="match status" value="1"/>
</dbReference>
<organism evidence="3 4">
    <name type="scientific">Flavobacterium stagni</name>
    <dbReference type="NCBI Taxonomy" id="2506421"/>
    <lineage>
        <taxon>Bacteria</taxon>
        <taxon>Pseudomonadati</taxon>
        <taxon>Bacteroidota</taxon>
        <taxon>Flavobacteriia</taxon>
        <taxon>Flavobacteriales</taxon>
        <taxon>Flavobacteriaceae</taxon>
        <taxon>Flavobacterium</taxon>
    </lineage>
</organism>